<proteinExistence type="predicted"/>
<sequence>MKLSAYLTALTLALAGTGTAQEFKVTFRPFKNGGCTDDLTDDKHPVNGPEIELVEGECRSWVKDRAFDSYLFKYAGEKRPMKGRVCDLILFGNEECEKDSALQMVEEVNIRHPKTHGLRVLLLSMLKPLFNQIDSLKKDDVCQNEDTGFKGRGMSVQIWCNDHK</sequence>
<name>A0A1Y6M0B2_ZYMTR</name>
<feature type="signal peptide" evidence="1">
    <location>
        <begin position="1"/>
        <end position="20"/>
    </location>
</feature>
<evidence type="ECO:0008006" key="4">
    <source>
        <dbReference type="Google" id="ProtNLM"/>
    </source>
</evidence>
<evidence type="ECO:0000313" key="2">
    <source>
        <dbReference type="EMBL" id="SMY29140.1"/>
    </source>
</evidence>
<evidence type="ECO:0000256" key="1">
    <source>
        <dbReference type="SAM" id="SignalP"/>
    </source>
</evidence>
<gene>
    <name evidence="2" type="ORF">ZT1A5_G10587</name>
</gene>
<dbReference type="AlphaFoldDB" id="A0A1Y6M0B2"/>
<protein>
    <recommendedName>
        <fullName evidence="4">Ecp2 effector protein domain-containing protein</fullName>
    </recommendedName>
</protein>
<dbReference type="EMBL" id="LT882686">
    <property type="protein sequence ID" value="SMY29140.1"/>
    <property type="molecule type" value="Genomic_DNA"/>
</dbReference>
<accession>A0A1Y6M0B2</accession>
<keyword evidence="1" id="KW-0732">Signal</keyword>
<evidence type="ECO:0000313" key="3">
    <source>
        <dbReference type="Proteomes" id="UP000215453"/>
    </source>
</evidence>
<reference evidence="2 3" key="1">
    <citation type="submission" date="2016-10" db="EMBL/GenBank/DDBJ databases">
        <authorList>
            <person name="Varghese N."/>
        </authorList>
    </citation>
    <scope>NUCLEOTIDE SEQUENCE [LARGE SCALE GENOMIC DNA]</scope>
</reference>
<organism evidence="2 3">
    <name type="scientific">Zymoseptoria tritici ST99CH_1A5</name>
    <dbReference type="NCBI Taxonomy" id="1276529"/>
    <lineage>
        <taxon>Eukaryota</taxon>
        <taxon>Fungi</taxon>
        <taxon>Dikarya</taxon>
        <taxon>Ascomycota</taxon>
        <taxon>Pezizomycotina</taxon>
        <taxon>Dothideomycetes</taxon>
        <taxon>Dothideomycetidae</taxon>
        <taxon>Mycosphaerellales</taxon>
        <taxon>Mycosphaerellaceae</taxon>
        <taxon>Zymoseptoria</taxon>
    </lineage>
</organism>
<feature type="chain" id="PRO_5013368819" description="Ecp2 effector protein domain-containing protein" evidence="1">
    <location>
        <begin position="21"/>
        <end position="164"/>
    </location>
</feature>
<dbReference type="Proteomes" id="UP000215453">
    <property type="component" value="Chromosome 11"/>
</dbReference>